<protein>
    <recommendedName>
        <fullName evidence="12">Cytochrome P450</fullName>
    </recommendedName>
</protein>
<keyword evidence="9" id="KW-0472">Membrane</keyword>
<dbReference type="AlphaFoldDB" id="A0A428PJG8"/>
<evidence type="ECO:0000256" key="4">
    <source>
        <dbReference type="ARBA" id="ARBA00022723"/>
    </source>
</evidence>
<dbReference type="PANTHER" id="PTHR24305">
    <property type="entry name" value="CYTOCHROME P450"/>
    <property type="match status" value="1"/>
</dbReference>
<keyword evidence="9" id="KW-0812">Transmembrane</keyword>
<comment type="caution">
    <text evidence="10">The sequence shown here is derived from an EMBL/GenBank/DDBJ whole genome shotgun (WGS) entry which is preliminary data.</text>
</comment>
<gene>
    <name evidence="10" type="ORF">CEP54_010544</name>
</gene>
<dbReference type="InterPro" id="IPR050121">
    <property type="entry name" value="Cytochrome_P450_monoxygenase"/>
</dbReference>
<organism evidence="10 11">
    <name type="scientific">Fusarium duplospermum</name>
    <dbReference type="NCBI Taxonomy" id="1325734"/>
    <lineage>
        <taxon>Eukaryota</taxon>
        <taxon>Fungi</taxon>
        <taxon>Dikarya</taxon>
        <taxon>Ascomycota</taxon>
        <taxon>Pezizomycotina</taxon>
        <taxon>Sordariomycetes</taxon>
        <taxon>Hypocreomycetidae</taxon>
        <taxon>Hypocreales</taxon>
        <taxon>Nectriaceae</taxon>
        <taxon>Fusarium</taxon>
        <taxon>Fusarium solani species complex</taxon>
    </lineage>
</organism>
<keyword evidence="4 7" id="KW-0479">Metal-binding</keyword>
<feature type="transmembrane region" description="Helical" evidence="9">
    <location>
        <begin position="12"/>
        <end position="32"/>
    </location>
</feature>
<dbReference type="InterPro" id="IPR002401">
    <property type="entry name" value="Cyt_P450_E_grp-I"/>
</dbReference>
<dbReference type="PRINTS" id="PR00385">
    <property type="entry name" value="P450"/>
</dbReference>
<dbReference type="CDD" id="cd11059">
    <property type="entry name" value="CYP_fungal"/>
    <property type="match status" value="1"/>
</dbReference>
<dbReference type="Pfam" id="PF00067">
    <property type="entry name" value="p450"/>
    <property type="match status" value="1"/>
</dbReference>
<dbReference type="GO" id="GO:0016705">
    <property type="term" value="F:oxidoreductase activity, acting on paired donors, with incorporation or reduction of molecular oxygen"/>
    <property type="evidence" value="ECO:0007669"/>
    <property type="project" value="InterPro"/>
</dbReference>
<feature type="binding site" description="axial binding residue" evidence="7">
    <location>
        <position position="436"/>
    </location>
    <ligand>
        <name>heme</name>
        <dbReference type="ChEBI" id="CHEBI:30413"/>
    </ligand>
    <ligandPart>
        <name>Fe</name>
        <dbReference type="ChEBI" id="CHEBI:18248"/>
    </ligandPart>
</feature>
<evidence type="ECO:0000313" key="10">
    <source>
        <dbReference type="EMBL" id="RSL53167.1"/>
    </source>
</evidence>
<evidence type="ECO:0000313" key="11">
    <source>
        <dbReference type="Proteomes" id="UP000288168"/>
    </source>
</evidence>
<evidence type="ECO:0000256" key="8">
    <source>
        <dbReference type="RuleBase" id="RU000461"/>
    </source>
</evidence>
<dbReference type="PROSITE" id="PS00086">
    <property type="entry name" value="CYTOCHROME_P450"/>
    <property type="match status" value="1"/>
</dbReference>
<dbReference type="GO" id="GO:0004497">
    <property type="term" value="F:monooxygenase activity"/>
    <property type="evidence" value="ECO:0007669"/>
    <property type="project" value="UniProtKB-KW"/>
</dbReference>
<reference evidence="10 11" key="1">
    <citation type="submission" date="2017-06" db="EMBL/GenBank/DDBJ databases">
        <title>Comparative genomic analysis of Ambrosia Fusariam Clade fungi.</title>
        <authorList>
            <person name="Stajich J.E."/>
            <person name="Carrillo J."/>
            <person name="Kijimoto T."/>
            <person name="Eskalen A."/>
            <person name="O'Donnell K."/>
            <person name="Kasson M."/>
        </authorList>
    </citation>
    <scope>NUCLEOTIDE SEQUENCE [LARGE SCALE GENOMIC DNA]</scope>
    <source>
        <strain evidence="10 11">NRRL62584</strain>
    </source>
</reference>
<keyword evidence="11" id="KW-1185">Reference proteome</keyword>
<keyword evidence="9" id="KW-1133">Transmembrane helix</keyword>
<dbReference type="EMBL" id="NKCI01000126">
    <property type="protein sequence ID" value="RSL53167.1"/>
    <property type="molecule type" value="Genomic_DNA"/>
</dbReference>
<dbReference type="InterPro" id="IPR017972">
    <property type="entry name" value="Cyt_P450_CS"/>
</dbReference>
<evidence type="ECO:0000256" key="9">
    <source>
        <dbReference type="SAM" id="Phobius"/>
    </source>
</evidence>
<evidence type="ECO:0000256" key="1">
    <source>
        <dbReference type="ARBA" id="ARBA00001971"/>
    </source>
</evidence>
<keyword evidence="3 7" id="KW-0349">Heme</keyword>
<proteinExistence type="inferred from homology"/>
<keyword evidence="8" id="KW-0503">Monooxygenase</keyword>
<keyword evidence="6 7" id="KW-0408">Iron</keyword>
<name>A0A428PJG8_9HYPO</name>
<dbReference type="Gene3D" id="1.10.630.10">
    <property type="entry name" value="Cytochrome P450"/>
    <property type="match status" value="1"/>
</dbReference>
<dbReference type="Proteomes" id="UP000288168">
    <property type="component" value="Unassembled WGS sequence"/>
</dbReference>
<evidence type="ECO:0000256" key="3">
    <source>
        <dbReference type="ARBA" id="ARBA00022617"/>
    </source>
</evidence>
<comment type="cofactor">
    <cofactor evidence="1 7">
        <name>heme</name>
        <dbReference type="ChEBI" id="CHEBI:30413"/>
    </cofactor>
</comment>
<dbReference type="OrthoDB" id="1470350at2759"/>
<sequence length="493" mass="55172">MIHTLEGLLCRSYLTIVVGLVVIIYLLSFFLYGRYFQPLARLPGPELSRYTDIVLRYHWLRGTRAQYVHYLHQRYGPVVRIGPNEVDISQISAVKEIHSVKGGYKKSRFYELLVPGTTNVFNSTDTEFHRRHRRILSSPLSESSIKTVEPAVDLKVKLVISKMAEEMATRQVTDVAKMWLFMATDIISELTFGESFGMLEAGKKNQYIEDLEGLAARGPILTTFPTLIAVARKIPLPVLQKTAAAAGRLRNYAQQAVLRYKRDFASNPAAAKPMLFKKLFEASEDGLSDEEIRAEAQAYIVAGSDTTATTLTYLVWSVCRDAQVKQTLVSELHQLPTDFGDNDLRSLPYLNAVIDETLRLYAAAPSALPRLVPHGGSTLAGQYLPQDTVVSTQAWTLHRDPTLFPDPERFEPSRWLEATKEMRDGVMPFGGGARVCIGKHLARLELRLGIARFFRAFPSATVSTSEGMADQDMIPKVFFLLAPNGGRCLIEAR</sequence>
<dbReference type="InterPro" id="IPR036396">
    <property type="entry name" value="Cyt_P450_sf"/>
</dbReference>
<comment type="similarity">
    <text evidence="2 8">Belongs to the cytochrome P450 family.</text>
</comment>
<accession>A0A428PJG8</accession>
<dbReference type="SUPFAM" id="SSF48264">
    <property type="entry name" value="Cytochrome P450"/>
    <property type="match status" value="1"/>
</dbReference>
<dbReference type="PRINTS" id="PR00463">
    <property type="entry name" value="EP450I"/>
</dbReference>
<keyword evidence="5 8" id="KW-0560">Oxidoreductase</keyword>
<dbReference type="InterPro" id="IPR001128">
    <property type="entry name" value="Cyt_P450"/>
</dbReference>
<evidence type="ECO:0000256" key="7">
    <source>
        <dbReference type="PIRSR" id="PIRSR602401-1"/>
    </source>
</evidence>
<dbReference type="STRING" id="1325734.A0A428PJG8"/>
<evidence type="ECO:0000256" key="5">
    <source>
        <dbReference type="ARBA" id="ARBA00023002"/>
    </source>
</evidence>
<dbReference type="PANTHER" id="PTHR24305:SF96">
    <property type="entry name" value="CYTOCHROME P450 MONOOXYGENASE STCB-RELATED"/>
    <property type="match status" value="1"/>
</dbReference>
<evidence type="ECO:0000256" key="2">
    <source>
        <dbReference type="ARBA" id="ARBA00010617"/>
    </source>
</evidence>
<evidence type="ECO:0000256" key="6">
    <source>
        <dbReference type="ARBA" id="ARBA00023004"/>
    </source>
</evidence>
<dbReference type="GO" id="GO:0020037">
    <property type="term" value="F:heme binding"/>
    <property type="evidence" value="ECO:0007669"/>
    <property type="project" value="InterPro"/>
</dbReference>
<evidence type="ECO:0008006" key="12">
    <source>
        <dbReference type="Google" id="ProtNLM"/>
    </source>
</evidence>
<dbReference type="GO" id="GO:0005506">
    <property type="term" value="F:iron ion binding"/>
    <property type="evidence" value="ECO:0007669"/>
    <property type="project" value="InterPro"/>
</dbReference>